<evidence type="ECO:0000256" key="3">
    <source>
        <dbReference type="ARBA" id="ARBA00022471"/>
    </source>
</evidence>
<dbReference type="AlphaFoldDB" id="A0AAU9M8G6"/>
<feature type="signal peptide" evidence="6">
    <location>
        <begin position="1"/>
        <end position="19"/>
    </location>
</feature>
<comment type="similarity">
    <text evidence="2 6">Belongs to the plant self-incompatibility (S1) protein family.</text>
</comment>
<dbReference type="Proteomes" id="UP001157418">
    <property type="component" value="Unassembled WGS sequence"/>
</dbReference>
<evidence type="ECO:0000256" key="6">
    <source>
        <dbReference type="RuleBase" id="RU367044"/>
    </source>
</evidence>
<name>A0AAU9M8G6_9ASTR</name>
<dbReference type="InterPro" id="IPR010264">
    <property type="entry name" value="Self-incomp_S1"/>
</dbReference>
<evidence type="ECO:0000313" key="9">
    <source>
        <dbReference type="Proteomes" id="UP001157418"/>
    </source>
</evidence>
<feature type="chain" id="PRO_5044522730" description="S-protein homolog" evidence="6">
    <location>
        <begin position="20"/>
        <end position="149"/>
    </location>
</feature>
<dbReference type="PANTHER" id="PTHR31232">
    <property type="match status" value="1"/>
</dbReference>
<reference evidence="8 9" key="1">
    <citation type="submission" date="2022-01" db="EMBL/GenBank/DDBJ databases">
        <authorList>
            <person name="Xiong W."/>
            <person name="Schranz E."/>
        </authorList>
    </citation>
    <scope>NUCLEOTIDE SEQUENCE [LARGE SCALE GENOMIC DNA]</scope>
</reference>
<dbReference type="GO" id="GO:0060320">
    <property type="term" value="P:rejection of self pollen"/>
    <property type="evidence" value="ECO:0007669"/>
    <property type="project" value="UniProtKB-KW"/>
</dbReference>
<evidence type="ECO:0000256" key="5">
    <source>
        <dbReference type="ARBA" id="ARBA00022729"/>
    </source>
</evidence>
<dbReference type="Pfam" id="PF05938">
    <property type="entry name" value="Self-incomp_S1"/>
    <property type="match status" value="1"/>
</dbReference>
<comment type="caution">
    <text evidence="8">The sequence shown here is derived from an EMBL/GenBank/DDBJ whole genome shotgun (WGS) entry which is preliminary data.</text>
</comment>
<evidence type="ECO:0000256" key="1">
    <source>
        <dbReference type="ARBA" id="ARBA00004613"/>
    </source>
</evidence>
<organism evidence="8 9">
    <name type="scientific">Lactuca virosa</name>
    <dbReference type="NCBI Taxonomy" id="75947"/>
    <lineage>
        <taxon>Eukaryota</taxon>
        <taxon>Viridiplantae</taxon>
        <taxon>Streptophyta</taxon>
        <taxon>Embryophyta</taxon>
        <taxon>Tracheophyta</taxon>
        <taxon>Spermatophyta</taxon>
        <taxon>Magnoliopsida</taxon>
        <taxon>eudicotyledons</taxon>
        <taxon>Gunneridae</taxon>
        <taxon>Pentapetalae</taxon>
        <taxon>asterids</taxon>
        <taxon>campanulids</taxon>
        <taxon>Asterales</taxon>
        <taxon>Asteraceae</taxon>
        <taxon>Cichorioideae</taxon>
        <taxon>Cichorieae</taxon>
        <taxon>Lactucinae</taxon>
        <taxon>Lactuca</taxon>
    </lineage>
</organism>
<sequence length="149" mass="17469">MRFFFFVVLMLCVIYSVSSSTSGVVNSLEPYTMYIIDSGIQNLIVHIHSKDNDLGNHTMTIRDTFHWDFRRNFGETTEFSGNFYWMMSDNQVYREVEFPVFNNQIAEECGNKLVTTNKCFWLVKYDGFYFSKGSPSDGRLKYKWGHGNI</sequence>
<evidence type="ECO:0000256" key="2">
    <source>
        <dbReference type="ARBA" id="ARBA00005581"/>
    </source>
</evidence>
<accession>A0AAU9M8G6</accession>
<proteinExistence type="inferred from homology"/>
<evidence type="ECO:0000313" key="8">
    <source>
        <dbReference type="EMBL" id="CAH1422995.1"/>
    </source>
</evidence>
<keyword evidence="5 6" id="KW-0732">Signal</keyword>
<dbReference type="PANTHER" id="PTHR31232:SF155">
    <property type="entry name" value="PLANT SELF-INCOMPATIBILITY PROTEIN S1 FAMILY"/>
    <property type="match status" value="1"/>
</dbReference>
<gene>
    <name evidence="7" type="ORF">LVIROSA_LOCUS10292</name>
    <name evidence="8" type="ORF">LVIROSA_LOCUS10293</name>
</gene>
<keyword evidence="9" id="KW-1185">Reference proteome</keyword>
<protein>
    <recommendedName>
        <fullName evidence="6">S-protein homolog</fullName>
    </recommendedName>
</protein>
<keyword evidence="4 6" id="KW-0964">Secreted</keyword>
<comment type="subcellular location">
    <subcellularLocation>
        <location evidence="1 6">Secreted</location>
    </subcellularLocation>
</comment>
<evidence type="ECO:0000256" key="4">
    <source>
        <dbReference type="ARBA" id="ARBA00022525"/>
    </source>
</evidence>
<dbReference type="GO" id="GO:0005576">
    <property type="term" value="C:extracellular region"/>
    <property type="evidence" value="ECO:0007669"/>
    <property type="project" value="UniProtKB-SubCell"/>
</dbReference>
<keyword evidence="3 6" id="KW-0713">Self-incompatibility</keyword>
<dbReference type="EMBL" id="CAKMRJ010001112">
    <property type="protein sequence ID" value="CAH1422994.1"/>
    <property type="molecule type" value="Genomic_DNA"/>
</dbReference>
<dbReference type="EMBL" id="CAKMRJ010001112">
    <property type="protein sequence ID" value="CAH1422995.1"/>
    <property type="molecule type" value="Genomic_DNA"/>
</dbReference>
<evidence type="ECO:0000313" key="7">
    <source>
        <dbReference type="EMBL" id="CAH1422994.1"/>
    </source>
</evidence>